<comment type="caution">
    <text evidence="1">The sequence shown here is derived from an EMBL/GenBank/DDBJ whole genome shotgun (WGS) entry which is preliminary data.</text>
</comment>
<sequence length="55" mass="6111">MMKVNKLLKSIYRFAAVKFSMHGNKEDTSFARHCPNSVAINKAPFPLTPCGATQI</sequence>
<dbReference type="AlphaFoldDB" id="A0A921RLZ0"/>
<evidence type="ECO:0000313" key="2">
    <source>
        <dbReference type="Proteomes" id="UP000807115"/>
    </source>
</evidence>
<protein>
    <submittedName>
        <fullName evidence="1">Uncharacterized protein</fullName>
    </submittedName>
</protein>
<gene>
    <name evidence="1" type="ORF">BDA96_02G079700</name>
</gene>
<dbReference type="EMBL" id="CM027681">
    <property type="protein sequence ID" value="KAG0542165.1"/>
    <property type="molecule type" value="Genomic_DNA"/>
</dbReference>
<evidence type="ECO:0000313" key="1">
    <source>
        <dbReference type="EMBL" id="KAG0542165.1"/>
    </source>
</evidence>
<dbReference type="Proteomes" id="UP000807115">
    <property type="component" value="Chromosome 2"/>
</dbReference>
<reference evidence="1" key="2">
    <citation type="submission" date="2020-10" db="EMBL/GenBank/DDBJ databases">
        <authorList>
            <person name="Cooper E.A."/>
            <person name="Brenton Z.W."/>
            <person name="Flinn B.S."/>
            <person name="Jenkins J."/>
            <person name="Shu S."/>
            <person name="Flowers D."/>
            <person name="Luo F."/>
            <person name="Wang Y."/>
            <person name="Xia P."/>
            <person name="Barry K."/>
            <person name="Daum C."/>
            <person name="Lipzen A."/>
            <person name="Yoshinaga Y."/>
            <person name="Schmutz J."/>
            <person name="Saski C."/>
            <person name="Vermerris W."/>
            <person name="Kresovich S."/>
        </authorList>
    </citation>
    <scope>NUCLEOTIDE SEQUENCE</scope>
</reference>
<accession>A0A921RLZ0</accession>
<proteinExistence type="predicted"/>
<organism evidence="1 2">
    <name type="scientific">Sorghum bicolor</name>
    <name type="common">Sorghum</name>
    <name type="synonym">Sorghum vulgare</name>
    <dbReference type="NCBI Taxonomy" id="4558"/>
    <lineage>
        <taxon>Eukaryota</taxon>
        <taxon>Viridiplantae</taxon>
        <taxon>Streptophyta</taxon>
        <taxon>Embryophyta</taxon>
        <taxon>Tracheophyta</taxon>
        <taxon>Spermatophyta</taxon>
        <taxon>Magnoliopsida</taxon>
        <taxon>Liliopsida</taxon>
        <taxon>Poales</taxon>
        <taxon>Poaceae</taxon>
        <taxon>PACMAD clade</taxon>
        <taxon>Panicoideae</taxon>
        <taxon>Andropogonodae</taxon>
        <taxon>Andropogoneae</taxon>
        <taxon>Sorghinae</taxon>
        <taxon>Sorghum</taxon>
    </lineage>
</organism>
<reference evidence="1" key="1">
    <citation type="journal article" date="2019" name="BMC Genomics">
        <title>A new reference genome for Sorghum bicolor reveals high levels of sequence similarity between sweet and grain genotypes: implications for the genetics of sugar metabolism.</title>
        <authorList>
            <person name="Cooper E.A."/>
            <person name="Brenton Z.W."/>
            <person name="Flinn B.S."/>
            <person name="Jenkins J."/>
            <person name="Shu S."/>
            <person name="Flowers D."/>
            <person name="Luo F."/>
            <person name="Wang Y."/>
            <person name="Xia P."/>
            <person name="Barry K."/>
            <person name="Daum C."/>
            <person name="Lipzen A."/>
            <person name="Yoshinaga Y."/>
            <person name="Schmutz J."/>
            <person name="Saski C."/>
            <person name="Vermerris W."/>
            <person name="Kresovich S."/>
        </authorList>
    </citation>
    <scope>NUCLEOTIDE SEQUENCE</scope>
</reference>
<name>A0A921RLZ0_SORBI</name>